<keyword evidence="11" id="KW-0472">Membrane</keyword>
<proteinExistence type="inferred from homology"/>
<dbReference type="GO" id="GO:0004096">
    <property type="term" value="F:catalase activity"/>
    <property type="evidence" value="ECO:0007669"/>
    <property type="project" value="InterPro"/>
</dbReference>
<accession>A0A024HGW1</accession>
<reference evidence="13 14" key="1">
    <citation type="submission" date="2013-03" db="EMBL/GenBank/DDBJ databases">
        <authorList>
            <person name="Linke B."/>
        </authorList>
    </citation>
    <scope>NUCLEOTIDE SEQUENCE [LARGE SCALE GENOMIC DNA]</scope>
    <source>
        <strain evidence="13 14">B13</strain>
    </source>
</reference>
<feature type="compositionally biased region" description="Basic and acidic residues" evidence="10">
    <location>
        <begin position="335"/>
        <end position="347"/>
    </location>
</feature>
<feature type="binding site" description="axial binding residue" evidence="9">
    <location>
        <position position="332"/>
    </location>
    <ligand>
        <name>heme</name>
        <dbReference type="ChEBI" id="CHEBI:30413"/>
    </ligand>
    <ligandPart>
        <name>Fe</name>
        <dbReference type="ChEBI" id="CHEBI:18248"/>
    </ligandPart>
</feature>
<keyword evidence="2 7" id="KW-0575">Peroxidase</keyword>
<dbReference type="GO" id="GO:0042744">
    <property type="term" value="P:hydrogen peroxide catabolic process"/>
    <property type="evidence" value="ECO:0007669"/>
    <property type="project" value="TreeGrafter"/>
</dbReference>
<comment type="cofactor">
    <cofactor evidence="7">
        <name>heme</name>
        <dbReference type="ChEBI" id="CHEBI:30413"/>
    </cofactor>
</comment>
<evidence type="ECO:0000256" key="4">
    <source>
        <dbReference type="ARBA" id="ARBA00022723"/>
    </source>
</evidence>
<dbReference type="RefSeq" id="WP_052355245.1">
    <property type="nucleotide sequence ID" value="NZ_HG322950.1"/>
</dbReference>
<dbReference type="SMART" id="SM01060">
    <property type="entry name" value="Catalase"/>
    <property type="match status" value="1"/>
</dbReference>
<dbReference type="HOGENOM" id="CLU_045961_1_0_6"/>
<dbReference type="SUPFAM" id="SSF56634">
    <property type="entry name" value="Heme-dependent catalase-like"/>
    <property type="match status" value="1"/>
</dbReference>
<dbReference type="InterPro" id="IPR011614">
    <property type="entry name" value="Catalase_core"/>
</dbReference>
<dbReference type="PROSITE" id="PS51257">
    <property type="entry name" value="PROKAR_LIPOPROTEIN"/>
    <property type="match status" value="1"/>
</dbReference>
<protein>
    <recommendedName>
        <fullName evidence="7">Catalase-related peroxidase</fullName>
        <ecNumber evidence="7">1.11.1.-</ecNumber>
    </recommendedName>
</protein>
<dbReference type="STRING" id="1301098.PKB_2400"/>
<evidence type="ECO:0000256" key="5">
    <source>
        <dbReference type="ARBA" id="ARBA00023002"/>
    </source>
</evidence>
<dbReference type="PIRSF" id="PIRSF000296">
    <property type="entry name" value="SrpA"/>
    <property type="match status" value="1"/>
</dbReference>
<dbReference type="AlphaFoldDB" id="A0A024HGW1"/>
<evidence type="ECO:0000256" key="7">
    <source>
        <dbReference type="PIRNR" id="PIRNR000296"/>
    </source>
</evidence>
<evidence type="ECO:0000259" key="12">
    <source>
        <dbReference type="SMART" id="SM01060"/>
    </source>
</evidence>
<dbReference type="EC" id="1.11.1.-" evidence="7"/>
<evidence type="ECO:0000256" key="3">
    <source>
        <dbReference type="ARBA" id="ARBA00022617"/>
    </source>
</evidence>
<keyword evidence="4 7" id="KW-0479">Metal-binding</keyword>
<dbReference type="GO" id="GO:0046872">
    <property type="term" value="F:metal ion binding"/>
    <property type="evidence" value="ECO:0007669"/>
    <property type="project" value="UniProtKB-KW"/>
</dbReference>
<feature type="transmembrane region" description="Helical" evidence="11">
    <location>
        <begin position="12"/>
        <end position="37"/>
    </location>
</feature>
<feature type="region of interest" description="Disordered" evidence="10">
    <location>
        <begin position="335"/>
        <end position="354"/>
    </location>
</feature>
<comment type="similarity">
    <text evidence="1 7">Belongs to the catalase family.</text>
</comment>
<evidence type="ECO:0000256" key="9">
    <source>
        <dbReference type="PIRSR" id="PIRSR000296-2"/>
    </source>
</evidence>
<name>A0A024HGW1_PSEKB</name>
<dbReference type="eggNOG" id="COG0753">
    <property type="taxonomic scope" value="Bacteria"/>
</dbReference>
<comment type="function">
    <text evidence="7">Has an organic peroxide-dependent peroxidase activity.</text>
</comment>
<keyword evidence="14" id="KW-1185">Reference proteome</keyword>
<dbReference type="InterPro" id="IPR020835">
    <property type="entry name" value="Catalase_sf"/>
</dbReference>
<dbReference type="Pfam" id="PF00199">
    <property type="entry name" value="Catalase"/>
    <property type="match status" value="1"/>
</dbReference>
<dbReference type="GO" id="GO:0042542">
    <property type="term" value="P:response to hydrogen peroxide"/>
    <property type="evidence" value="ECO:0007669"/>
    <property type="project" value="TreeGrafter"/>
</dbReference>
<evidence type="ECO:0000313" key="13">
    <source>
        <dbReference type="EMBL" id="CDF83747.1"/>
    </source>
</evidence>
<dbReference type="Gene3D" id="2.40.180.10">
    <property type="entry name" value="Catalase core domain"/>
    <property type="match status" value="1"/>
</dbReference>
<evidence type="ECO:0000256" key="2">
    <source>
        <dbReference type="ARBA" id="ARBA00022559"/>
    </source>
</evidence>
<dbReference type="InterPro" id="IPR024168">
    <property type="entry name" value="Catalase_SrpA-type_pred"/>
</dbReference>
<dbReference type="CDD" id="cd08153">
    <property type="entry name" value="srpA_like"/>
    <property type="match status" value="1"/>
</dbReference>
<feature type="domain" description="Catalase core" evidence="12">
    <location>
        <begin position="18"/>
        <end position="353"/>
    </location>
</feature>
<keyword evidence="5 7" id="KW-0560">Oxidoreductase</keyword>
<evidence type="ECO:0000313" key="14">
    <source>
        <dbReference type="Proteomes" id="UP000025241"/>
    </source>
</evidence>
<dbReference type="Proteomes" id="UP000025241">
    <property type="component" value="Chromosome I"/>
</dbReference>
<sequence length="354" mass="38496">MQQNRPLTHGQHLFRTVAIAAGIAGCAATFAWAAGWLGTDRLTTARLIGRMEQNAGVHPGYRRAHPRGICFKGHIEGTGALASLSRAGLLGAGRVEVLGRFSVGAGNPHAGDTSVPVRSMALLLRQADGQQWRMAMNNPPVLAVRTPEDFYQQLGAMRPDPATGKPDPRKLQAFFEAHPESAEFRAWASSYRPSDSFASTGFNSINAFVLVDAQGRRQPVRWSMVPELAATPLTQQQPAADLLQRDLLERLAAGPLRWQWRFTLADASDPVDDPTHAWPETRPRVDAGTLVVEQARAQLEGDCYGFNFDPLVLPDGVEPSGDAILRARSAAYAESYRRRTAEGKPTESAEGAQQ</sequence>
<feature type="active site" evidence="8">
    <location>
        <position position="65"/>
    </location>
</feature>
<evidence type="ECO:0000256" key="6">
    <source>
        <dbReference type="ARBA" id="ARBA00023004"/>
    </source>
</evidence>
<evidence type="ECO:0000256" key="8">
    <source>
        <dbReference type="PIRSR" id="PIRSR000296-1"/>
    </source>
</evidence>
<dbReference type="Gene3D" id="1.20.1280.120">
    <property type="match status" value="1"/>
</dbReference>
<dbReference type="OrthoDB" id="255727at2"/>
<dbReference type="PATRIC" id="fig|1301098.3.peg.2404"/>
<keyword evidence="11" id="KW-1133">Transmembrane helix</keyword>
<dbReference type="PROSITE" id="PS51402">
    <property type="entry name" value="CATALASE_3"/>
    <property type="match status" value="1"/>
</dbReference>
<evidence type="ECO:0000256" key="10">
    <source>
        <dbReference type="SAM" id="MobiDB-lite"/>
    </source>
</evidence>
<evidence type="ECO:0000256" key="11">
    <source>
        <dbReference type="SAM" id="Phobius"/>
    </source>
</evidence>
<dbReference type="PANTHER" id="PTHR11465:SF9">
    <property type="entry name" value="CATALASE"/>
    <property type="match status" value="1"/>
</dbReference>
<dbReference type="EMBL" id="HG322950">
    <property type="protein sequence ID" value="CDF83747.1"/>
    <property type="molecule type" value="Genomic_DNA"/>
</dbReference>
<dbReference type="GO" id="GO:0005737">
    <property type="term" value="C:cytoplasm"/>
    <property type="evidence" value="ECO:0007669"/>
    <property type="project" value="TreeGrafter"/>
</dbReference>
<keyword evidence="3 7" id="KW-0349">Heme</keyword>
<dbReference type="KEGG" id="pkc:PKB_2400"/>
<reference evidence="13 14" key="2">
    <citation type="submission" date="2014-05" db="EMBL/GenBank/DDBJ databases">
        <title>Genome sequence of the 3-chlorobenzoate degrading bacterium Pseudomonas knackmussii B13 shows multiple evidence for horizontal gene transfer.</title>
        <authorList>
            <person name="Miyazaki R."/>
            <person name="Bertelli C."/>
            <person name="Falquet L."/>
            <person name="Robinson-Rechavi M."/>
            <person name="Gharib W."/>
            <person name="Roy S."/>
            <person name="Van der Meer J.R."/>
        </authorList>
    </citation>
    <scope>NUCLEOTIDE SEQUENCE [LARGE SCALE GENOMIC DNA]</scope>
    <source>
        <strain evidence="13 14">B13</strain>
    </source>
</reference>
<evidence type="ECO:0000256" key="1">
    <source>
        <dbReference type="ARBA" id="ARBA00005329"/>
    </source>
</evidence>
<dbReference type="GO" id="GO:0020037">
    <property type="term" value="F:heme binding"/>
    <property type="evidence" value="ECO:0007669"/>
    <property type="project" value="InterPro"/>
</dbReference>
<gene>
    <name evidence="13" type="ORF">PKB_2400</name>
</gene>
<keyword evidence="6 7" id="KW-0408">Iron</keyword>
<organism evidence="13 14">
    <name type="scientific">Pseudomonas knackmussii (strain DSM 6978 / CCUG 54928 / LMG 23759 / B13)</name>
    <dbReference type="NCBI Taxonomy" id="1301098"/>
    <lineage>
        <taxon>Bacteria</taxon>
        <taxon>Pseudomonadati</taxon>
        <taxon>Pseudomonadota</taxon>
        <taxon>Gammaproteobacteria</taxon>
        <taxon>Pseudomonadales</taxon>
        <taxon>Pseudomonadaceae</taxon>
        <taxon>Pseudomonas</taxon>
    </lineage>
</organism>
<dbReference type="InterPro" id="IPR018028">
    <property type="entry name" value="Catalase"/>
</dbReference>
<dbReference type="PANTHER" id="PTHR11465">
    <property type="entry name" value="CATALASE"/>
    <property type="match status" value="1"/>
</dbReference>
<keyword evidence="11" id="KW-0812">Transmembrane</keyword>